<dbReference type="InterPro" id="IPR026211">
    <property type="entry name" value="GIGANTEA"/>
</dbReference>
<keyword evidence="2" id="KW-1185">Reference proteome</keyword>
<evidence type="ECO:0000313" key="1">
    <source>
        <dbReference type="EMBL" id="KAL1561501.1"/>
    </source>
</evidence>
<protein>
    <submittedName>
        <fullName evidence="1">Protein GIGANTEA-like isoform X2</fullName>
    </submittedName>
</protein>
<dbReference type="PRINTS" id="PR02081">
    <property type="entry name" value="GIGANTEA"/>
</dbReference>
<dbReference type="EMBL" id="JBEAFC010000003">
    <property type="protein sequence ID" value="KAL1561501.1"/>
    <property type="molecule type" value="Genomic_DNA"/>
</dbReference>
<organism evidence="1 2">
    <name type="scientific">Salvia divinorum</name>
    <name type="common">Maria pastora</name>
    <name type="synonym">Diviner's sage</name>
    <dbReference type="NCBI Taxonomy" id="28513"/>
    <lineage>
        <taxon>Eukaryota</taxon>
        <taxon>Viridiplantae</taxon>
        <taxon>Streptophyta</taxon>
        <taxon>Embryophyta</taxon>
        <taxon>Tracheophyta</taxon>
        <taxon>Spermatophyta</taxon>
        <taxon>Magnoliopsida</taxon>
        <taxon>eudicotyledons</taxon>
        <taxon>Gunneridae</taxon>
        <taxon>Pentapetalae</taxon>
        <taxon>asterids</taxon>
        <taxon>lamiids</taxon>
        <taxon>Lamiales</taxon>
        <taxon>Lamiaceae</taxon>
        <taxon>Nepetoideae</taxon>
        <taxon>Mentheae</taxon>
        <taxon>Salviinae</taxon>
        <taxon>Salvia</taxon>
        <taxon>Salvia subgen. Calosphace</taxon>
    </lineage>
</organism>
<sequence>MAASNEKWIDSLKFSSLFSPPPHDAQQHHAQVSSYVEMFSQFISEQFPHELEEVIRSRYPCNENTLFDDVLAALVVHHPDQGSAVVVPIVSCIVDGLLEYHSNNPPFPSFVSLVRPDSNVDSEELVLAYGEILRILTHYNRPVYRRHAKGSSSSSTESCSGLCSRPLSPWITDMLLQAPLGIRTHFFRWCGGVAGTYAPTQLKQASTGKHHVLMTSTPIWAVANGTAVILSVCDEEVARYQTHTLTAAAVQAVLLPPETATKDEHPITDLPVLEPYARLFHRLTFSPTQLILYIKLQTHTSPLLSLASFRYYTSSSPSVTQRLLLELLEAPPSWAPYALEAAVQLVELLRAADHQASGNKLPRNWMCMYFLRAIGIAMSMDGQAAADVAAALLFRILSQPSLLFPLQSQADDVHHLTSPEPDKPTVLPTAEATAQEIASMLCVNGLEVERRICMIWEAAYGLIPLTSSSTDLPIIVAATSLQPPILSWNLYIPLLKVLEHLPRGSPSECSLMKIFVATVEAILCRTFPPESCKEQIQRARNAYKTLVVSELRTIVHSLFLGSCASVELASRLLFSVLTVCVSHEAELGGSRRRGAEEGEKLASKQAPIAAFDSYVVAAVCALSCELHTYTLVSSQLDARAKCRSIDHTRRILAVLEALMSSELSSIGTSWSYSSDEIVITVVVVAHVYDLFRRSKVCKKALSLMMRRKWDKEIRSRASSLFNLVDVQCKTVASIVERAGSLEDWLLHGASSPFQGKKRKTYAGCFHFGSCQASSLFCENVAGSEALSIYEKAESNFSTMEGRAGFDCSRQALRSVLAEKQQVCFLVVSLLWHSLIVSPEIQPRAESSSSQQGWRKVVDALCNVVSASPAKAAIAVVVQASSELRPWAVEHEDHGQKARRINERVVKVIAELMNSHENMESLMIMASSSELLLRATDGILIDEEASALPQLEVLEAAARAVGPMLGWGEPGLAVAEGVADVLKRRLDATARCISHPRARVRALSNSVLHALVHVGSRCERSAQGIVGLRDAVDKCLEWEARRRLEAGLPVNFVQATAKELGCCTISS</sequence>
<dbReference type="Proteomes" id="UP001567538">
    <property type="component" value="Unassembled WGS sequence"/>
</dbReference>
<accession>A0ABD1HYF8</accession>
<dbReference type="AlphaFoldDB" id="A0ABD1HYF8"/>
<comment type="caution">
    <text evidence="1">The sequence shown here is derived from an EMBL/GenBank/DDBJ whole genome shotgun (WGS) entry which is preliminary data.</text>
</comment>
<proteinExistence type="predicted"/>
<evidence type="ECO:0000313" key="2">
    <source>
        <dbReference type="Proteomes" id="UP001567538"/>
    </source>
</evidence>
<dbReference type="PANTHER" id="PTHR36319:SF1">
    <property type="entry name" value="PROTEIN GIGANTEA"/>
    <property type="match status" value="1"/>
</dbReference>
<name>A0ABD1HYF8_SALDI</name>
<dbReference type="PANTHER" id="PTHR36319">
    <property type="entry name" value="PROTEIN GIGANTEA"/>
    <property type="match status" value="1"/>
</dbReference>
<gene>
    <name evidence="1" type="ORF">AAHA92_04195</name>
</gene>
<reference evidence="1 2" key="1">
    <citation type="submission" date="2024-06" db="EMBL/GenBank/DDBJ databases">
        <title>A chromosome level genome sequence of Diviner's sage (Salvia divinorum).</title>
        <authorList>
            <person name="Ford S.A."/>
            <person name="Ro D.-K."/>
            <person name="Ness R.W."/>
            <person name="Phillips M.A."/>
        </authorList>
    </citation>
    <scope>NUCLEOTIDE SEQUENCE [LARGE SCALE GENOMIC DNA]</scope>
    <source>
        <strain evidence="1">SAF-2024a</strain>
        <tissue evidence="1">Leaf</tissue>
    </source>
</reference>